<accession>B0RV81</accession>
<dbReference type="HOGENOM" id="CLU_1502917_0_0_6"/>
<proteinExistence type="predicted"/>
<dbReference type="KEGG" id="xca:xcc-b100_3607"/>
<dbReference type="EMBL" id="AM920689">
    <property type="protein sequence ID" value="CAP52972.1"/>
    <property type="molecule type" value="Genomic_DNA"/>
</dbReference>
<dbReference type="Proteomes" id="UP000001188">
    <property type="component" value="Chromosome"/>
</dbReference>
<organism evidence="2 3">
    <name type="scientific">Xanthomonas campestris pv. campestris (strain B100)</name>
    <dbReference type="NCBI Taxonomy" id="509169"/>
    <lineage>
        <taxon>Bacteria</taxon>
        <taxon>Pseudomonadati</taxon>
        <taxon>Pseudomonadota</taxon>
        <taxon>Gammaproteobacteria</taxon>
        <taxon>Lysobacterales</taxon>
        <taxon>Lysobacteraceae</taxon>
        <taxon>Xanthomonas</taxon>
    </lineage>
</organism>
<evidence type="ECO:0000256" key="1">
    <source>
        <dbReference type="SAM" id="MobiDB-lite"/>
    </source>
</evidence>
<evidence type="ECO:0000313" key="2">
    <source>
        <dbReference type="EMBL" id="CAP52972.1"/>
    </source>
</evidence>
<evidence type="ECO:0000313" key="3">
    <source>
        <dbReference type="Proteomes" id="UP000001188"/>
    </source>
</evidence>
<name>B0RV81_XANCB</name>
<gene>
    <name evidence="2" type="ORF">XCCB100_3607</name>
</gene>
<feature type="region of interest" description="Disordered" evidence="1">
    <location>
        <begin position="1"/>
        <end position="53"/>
    </location>
</feature>
<dbReference type="AlphaFoldDB" id="B0RV81"/>
<feature type="compositionally biased region" description="Basic and acidic residues" evidence="1">
    <location>
        <begin position="44"/>
        <end position="53"/>
    </location>
</feature>
<protein>
    <submittedName>
        <fullName evidence="2">Uncharacterized protein</fullName>
    </submittedName>
</protein>
<reference evidence="2 3" key="1">
    <citation type="journal article" date="2008" name="J. Biotechnol.">
        <title>The genome of Xanthomonas campestris pv. campestris B100 and its use for the reconstruction of metabolic pathways involved in xanthan biosynthesis.</title>
        <authorList>
            <person name="Vorholter F.J."/>
            <person name="Schneiker S."/>
            <person name="Goesmann A."/>
            <person name="Krause L."/>
            <person name="Bekel T."/>
            <person name="Kaiser O."/>
            <person name="Linke B."/>
            <person name="Patschkowski T."/>
            <person name="Ruckert C."/>
            <person name="Schmid J."/>
            <person name="Sidhu V.K."/>
            <person name="Sieber V."/>
            <person name="Tauch A."/>
            <person name="Watt S.A."/>
            <person name="Weisshaar B."/>
            <person name="Becker A."/>
            <person name="Niehaus K."/>
            <person name="Puhler A."/>
        </authorList>
    </citation>
    <scope>NUCLEOTIDE SEQUENCE [LARGE SCALE GENOMIC DNA]</scope>
    <source>
        <strain evidence="2 3">B100</strain>
    </source>
</reference>
<sequence>MDRGERWRASGVSPDQWTHASRTAMHAAMPSGPCSGKRAPRRAARGDAKRASRRSIDPVHTYSLHNSRETCGRFDAEGVHGRTRADALRAVLMNGGGGCRYGCRDVQQAGLGAQPARYRQRRQPSAAARAQRLSGMKSGYRNVASELSGGCGRRGAPGVYGGTCRFLAPAAPGWRLQAF</sequence>